<dbReference type="AlphaFoldDB" id="A0AAD6NV24"/>
<dbReference type="Proteomes" id="UP001162972">
    <property type="component" value="Chromosome 6"/>
</dbReference>
<evidence type="ECO:0000313" key="1">
    <source>
        <dbReference type="EMBL" id="KAJ6406452.1"/>
    </source>
</evidence>
<reference evidence="1 2" key="1">
    <citation type="journal article" date="2023" name="Int. J. Mol. Sci.">
        <title>De Novo Assembly and Annotation of 11 Diverse Shrub Willow (Salix) Genomes Reveals Novel Gene Organization in Sex-Linked Regions.</title>
        <authorList>
            <person name="Hyden B."/>
            <person name="Feng K."/>
            <person name="Yates T.B."/>
            <person name="Jawdy S."/>
            <person name="Cereghino C."/>
            <person name="Smart L.B."/>
            <person name="Muchero W."/>
        </authorList>
    </citation>
    <scope>NUCLEOTIDE SEQUENCE [LARGE SCALE GENOMIC DNA]</scope>
    <source>
        <tissue evidence="1">Shoot tip</tissue>
    </source>
</reference>
<dbReference type="EMBL" id="JAPFFJ010000016">
    <property type="protein sequence ID" value="KAJ6406452.1"/>
    <property type="molecule type" value="Genomic_DNA"/>
</dbReference>
<proteinExistence type="predicted"/>
<accession>A0AAD6NV24</accession>
<organism evidence="1 2">
    <name type="scientific">Salix udensis</name>
    <dbReference type="NCBI Taxonomy" id="889485"/>
    <lineage>
        <taxon>Eukaryota</taxon>
        <taxon>Viridiplantae</taxon>
        <taxon>Streptophyta</taxon>
        <taxon>Embryophyta</taxon>
        <taxon>Tracheophyta</taxon>
        <taxon>Spermatophyta</taxon>
        <taxon>Magnoliopsida</taxon>
        <taxon>eudicotyledons</taxon>
        <taxon>Gunneridae</taxon>
        <taxon>Pentapetalae</taxon>
        <taxon>rosids</taxon>
        <taxon>fabids</taxon>
        <taxon>Malpighiales</taxon>
        <taxon>Salicaceae</taxon>
        <taxon>Saliceae</taxon>
        <taxon>Salix</taxon>
    </lineage>
</organism>
<evidence type="ECO:0000313" key="2">
    <source>
        <dbReference type="Proteomes" id="UP001162972"/>
    </source>
</evidence>
<name>A0AAD6NV24_9ROSI</name>
<protein>
    <submittedName>
        <fullName evidence="1">Uncharacterized protein</fullName>
    </submittedName>
</protein>
<comment type="caution">
    <text evidence="1">The sequence shown here is derived from an EMBL/GenBank/DDBJ whole genome shotgun (WGS) entry which is preliminary data.</text>
</comment>
<keyword evidence="2" id="KW-1185">Reference proteome</keyword>
<gene>
    <name evidence="1" type="ORF">OIU84_010050</name>
</gene>
<sequence>MALSKATLTAVSGFSLHCPLRSRCSSDVSSSSCTNRRDL</sequence>